<proteinExistence type="inferred from homology"/>
<gene>
    <name evidence="2" type="ORF">B296_00005788</name>
</gene>
<evidence type="ECO:0000313" key="2">
    <source>
        <dbReference type="EMBL" id="RRT72107.1"/>
    </source>
</evidence>
<comment type="similarity">
    <text evidence="1">Belongs to the nucleobase:cation symporter-2 (NCS2) (TC 2.A.40) family.</text>
</comment>
<comment type="caution">
    <text evidence="2">The sequence shown here is derived from an EMBL/GenBank/DDBJ whole genome shotgun (WGS) entry which is preliminary data.</text>
</comment>
<accession>A0A427A785</accession>
<organism evidence="2 3">
    <name type="scientific">Ensete ventricosum</name>
    <name type="common">Abyssinian banana</name>
    <name type="synonym">Musa ensete</name>
    <dbReference type="NCBI Taxonomy" id="4639"/>
    <lineage>
        <taxon>Eukaryota</taxon>
        <taxon>Viridiplantae</taxon>
        <taxon>Streptophyta</taxon>
        <taxon>Embryophyta</taxon>
        <taxon>Tracheophyta</taxon>
        <taxon>Spermatophyta</taxon>
        <taxon>Magnoliopsida</taxon>
        <taxon>Liliopsida</taxon>
        <taxon>Zingiberales</taxon>
        <taxon>Musaceae</taxon>
        <taxon>Ensete</taxon>
    </lineage>
</organism>
<reference evidence="2 3" key="1">
    <citation type="journal article" date="2014" name="Agronomy (Basel)">
        <title>A Draft Genome Sequence for Ensete ventricosum, the Drought-Tolerant Tree Against Hunger.</title>
        <authorList>
            <person name="Harrison J."/>
            <person name="Moore K.A."/>
            <person name="Paszkiewicz K."/>
            <person name="Jones T."/>
            <person name="Grant M."/>
            <person name="Ambacheew D."/>
            <person name="Muzemil S."/>
            <person name="Studholme D.J."/>
        </authorList>
    </citation>
    <scope>NUCLEOTIDE SEQUENCE [LARGE SCALE GENOMIC DNA]</scope>
</reference>
<dbReference type="PANTHER" id="PTHR11119">
    <property type="entry name" value="XANTHINE-URACIL / VITAMIN C PERMEASE FAMILY MEMBER"/>
    <property type="match status" value="1"/>
</dbReference>
<evidence type="ECO:0000313" key="3">
    <source>
        <dbReference type="Proteomes" id="UP000287651"/>
    </source>
</evidence>
<evidence type="ECO:0000256" key="1">
    <source>
        <dbReference type="ARBA" id="ARBA00008821"/>
    </source>
</evidence>
<sequence length="211" mass="23183">MFCSNQHLSAASTRLVLVDFPSVAKLLNALRSLAVEEAFLCNCFSLLKVKSSSCAAEAFLLGFQHYLVMLGTTVIIIPTALVPQMGGGNSRELPLSQDEKARVIQTLLFVAGLEQSAADHIWNSVACRDRRLIHLRRAHPPSPSFVLAARYSTIVDPHQVSSNRSGCGIRRSRRGLLRHLSISLSRICINQLKRLALSPHPMQSTGTLTTR</sequence>
<dbReference type="EMBL" id="AMZH03003509">
    <property type="protein sequence ID" value="RRT72107.1"/>
    <property type="molecule type" value="Genomic_DNA"/>
</dbReference>
<protein>
    <submittedName>
        <fullName evidence="2">Uncharacterized protein</fullName>
    </submittedName>
</protein>
<dbReference type="AlphaFoldDB" id="A0A427A785"/>
<name>A0A427A785_ENSVE</name>
<dbReference type="Proteomes" id="UP000287651">
    <property type="component" value="Unassembled WGS sequence"/>
</dbReference>